<proteinExistence type="predicted"/>
<keyword evidence="2" id="KW-1185">Reference proteome</keyword>
<name>A0A1C3NYT2_9ACTN</name>
<evidence type="ECO:0000313" key="2">
    <source>
        <dbReference type="Proteomes" id="UP000199013"/>
    </source>
</evidence>
<dbReference type="Proteomes" id="UP000199013">
    <property type="component" value="Unassembled WGS sequence"/>
</dbReference>
<dbReference type="EMBL" id="FLUV01001260">
    <property type="protein sequence ID" value="SBW22685.1"/>
    <property type="molecule type" value="Genomic_DNA"/>
</dbReference>
<sequence length="147" mass="15312">MDPRPKPTWATVLAADVAEPGSRSARKIREFVAAAWSTAAPGLLATVAGDTTGGTGGAGGPVLLHDAGPFGRYHGMDLLHALAERARRGGRPTWVLCPVEDPALPPRLDGVQVQPASESEWIPLPNAWVANAHRSGGQKSRPGGQES</sequence>
<evidence type="ECO:0000313" key="1">
    <source>
        <dbReference type="EMBL" id="SBW22685.1"/>
    </source>
</evidence>
<protein>
    <submittedName>
        <fullName evidence="1">Uncharacterized protein</fullName>
    </submittedName>
</protein>
<reference evidence="2" key="1">
    <citation type="submission" date="2016-02" db="EMBL/GenBank/DDBJ databases">
        <authorList>
            <person name="Wibberg D."/>
        </authorList>
    </citation>
    <scope>NUCLEOTIDE SEQUENCE [LARGE SCALE GENOMIC DNA]</scope>
</reference>
<dbReference type="AlphaFoldDB" id="A0A1C3NYT2"/>
<accession>A0A1C3NYT2</accession>
<gene>
    <name evidence="1" type="ORF">FDG2_2981</name>
</gene>
<organism evidence="1 2">
    <name type="scientific">Candidatus Protofrankia californiensis</name>
    <dbReference type="NCBI Taxonomy" id="1839754"/>
    <lineage>
        <taxon>Bacteria</taxon>
        <taxon>Bacillati</taxon>
        <taxon>Actinomycetota</taxon>
        <taxon>Actinomycetes</taxon>
        <taxon>Frankiales</taxon>
        <taxon>Frankiaceae</taxon>
        <taxon>Protofrankia</taxon>
    </lineage>
</organism>